<organism evidence="3 4">
    <name type="scientific">Botryosphaeria dothidea</name>
    <dbReference type="NCBI Taxonomy" id="55169"/>
    <lineage>
        <taxon>Eukaryota</taxon>
        <taxon>Fungi</taxon>
        <taxon>Dikarya</taxon>
        <taxon>Ascomycota</taxon>
        <taxon>Pezizomycotina</taxon>
        <taxon>Dothideomycetes</taxon>
        <taxon>Dothideomycetes incertae sedis</taxon>
        <taxon>Botryosphaeriales</taxon>
        <taxon>Botryosphaeriaceae</taxon>
        <taxon>Botryosphaeria</taxon>
    </lineage>
</organism>
<feature type="transmembrane region" description="Helical" evidence="2">
    <location>
        <begin position="31"/>
        <end position="56"/>
    </location>
</feature>
<feature type="compositionally biased region" description="Basic and acidic residues" evidence="1">
    <location>
        <begin position="323"/>
        <end position="337"/>
    </location>
</feature>
<evidence type="ECO:0000313" key="4">
    <source>
        <dbReference type="Proteomes" id="UP000572817"/>
    </source>
</evidence>
<dbReference type="AlphaFoldDB" id="A0A8H4MW34"/>
<keyword evidence="4" id="KW-1185">Reference proteome</keyword>
<protein>
    <submittedName>
        <fullName evidence="3">Uncharacterized protein</fullName>
    </submittedName>
</protein>
<dbReference type="EMBL" id="WWBZ02000082">
    <property type="protein sequence ID" value="KAF4300924.1"/>
    <property type="molecule type" value="Genomic_DNA"/>
</dbReference>
<reference evidence="3" key="1">
    <citation type="submission" date="2020-04" db="EMBL/GenBank/DDBJ databases">
        <title>Genome Assembly and Annotation of Botryosphaeria dothidea sdau 11-99, a Latent Pathogen of Apple Fruit Ring Rot in China.</title>
        <authorList>
            <person name="Yu C."/>
            <person name="Diao Y."/>
            <person name="Lu Q."/>
            <person name="Zhao J."/>
            <person name="Cui S."/>
            <person name="Peng C."/>
            <person name="He B."/>
            <person name="Liu H."/>
        </authorList>
    </citation>
    <scope>NUCLEOTIDE SEQUENCE [LARGE SCALE GENOMIC DNA]</scope>
    <source>
        <strain evidence="3">Sdau11-99</strain>
    </source>
</reference>
<name>A0A8H4MW34_9PEZI</name>
<dbReference type="OrthoDB" id="3944532at2759"/>
<sequence length="337" mass="35937">MPAIVDATTTPPDNGAPTTVLARARRTRTALLALQAACLILGLLAAALMGNVLQIASNVEAEDPGFVVHRASSGLVVWDGVGGMVSAVLVAGLVYEAARRREGVVRFSLTGKESIPIPVLPTLAGLLAFALVRTIVATAYAFEDYNRAAALALAWDGGFDTRPGFFTPETYAANQGWGDSTSPEVAARARAARVCCAVLTAFTGLAGLLVLAAWRRERLGRKESGHERVGSVAEGDGERKEVEGREVMEMEHRQRAELGEGKDGHVHEAGGKQVHEMEGGVGAQEVEGRHVYEVEGTHAHEMPAGEGNGAGRTVYEMDASEPSWRRGDDDNKWERYP</sequence>
<evidence type="ECO:0000256" key="1">
    <source>
        <dbReference type="SAM" id="MobiDB-lite"/>
    </source>
</evidence>
<feature type="region of interest" description="Disordered" evidence="1">
    <location>
        <begin position="222"/>
        <end position="241"/>
    </location>
</feature>
<evidence type="ECO:0000256" key="2">
    <source>
        <dbReference type="SAM" id="Phobius"/>
    </source>
</evidence>
<keyword evidence="2" id="KW-1133">Transmembrane helix</keyword>
<keyword evidence="2" id="KW-0812">Transmembrane</keyword>
<gene>
    <name evidence="3" type="ORF">GTA08_BOTSDO10869</name>
</gene>
<feature type="region of interest" description="Disordered" evidence="1">
    <location>
        <begin position="297"/>
        <end position="337"/>
    </location>
</feature>
<feature type="transmembrane region" description="Helical" evidence="2">
    <location>
        <begin position="119"/>
        <end position="142"/>
    </location>
</feature>
<keyword evidence="2" id="KW-0472">Membrane</keyword>
<proteinExistence type="predicted"/>
<comment type="caution">
    <text evidence="3">The sequence shown here is derived from an EMBL/GenBank/DDBJ whole genome shotgun (WGS) entry which is preliminary data.</text>
</comment>
<accession>A0A8H4MW34</accession>
<feature type="transmembrane region" description="Helical" evidence="2">
    <location>
        <begin position="76"/>
        <end position="98"/>
    </location>
</feature>
<evidence type="ECO:0000313" key="3">
    <source>
        <dbReference type="EMBL" id="KAF4300924.1"/>
    </source>
</evidence>
<feature type="transmembrane region" description="Helical" evidence="2">
    <location>
        <begin position="191"/>
        <end position="214"/>
    </location>
</feature>
<dbReference type="Proteomes" id="UP000572817">
    <property type="component" value="Unassembled WGS sequence"/>
</dbReference>